<keyword evidence="2" id="KW-0808">Transferase</keyword>
<dbReference type="InterPro" id="IPR016181">
    <property type="entry name" value="Acyl_CoA_acyltransferase"/>
</dbReference>
<dbReference type="Gene3D" id="3.40.630.30">
    <property type="match status" value="1"/>
</dbReference>
<dbReference type="OrthoDB" id="9784707at2"/>
<dbReference type="PANTHER" id="PTHR43441">
    <property type="entry name" value="RIBOSOMAL-PROTEIN-SERINE ACETYLTRANSFERASE"/>
    <property type="match status" value="1"/>
</dbReference>
<dbReference type="InterPro" id="IPR051908">
    <property type="entry name" value="Ribosomal_N-acetyltransferase"/>
</dbReference>
<evidence type="ECO:0000259" key="1">
    <source>
        <dbReference type="PROSITE" id="PS51186"/>
    </source>
</evidence>
<organism evidence="2 3">
    <name type="scientific">Aerococcus viridans</name>
    <dbReference type="NCBI Taxonomy" id="1377"/>
    <lineage>
        <taxon>Bacteria</taxon>
        <taxon>Bacillati</taxon>
        <taxon>Bacillota</taxon>
        <taxon>Bacilli</taxon>
        <taxon>Lactobacillales</taxon>
        <taxon>Aerococcaceae</taxon>
        <taxon>Aerococcus</taxon>
    </lineage>
</organism>
<dbReference type="EMBL" id="PNHQ01000009">
    <property type="protein sequence ID" value="PMC79814.1"/>
    <property type="molecule type" value="Genomic_DNA"/>
</dbReference>
<protein>
    <submittedName>
        <fullName evidence="2">RimJ/RimL family protein N-acetyltransferase</fullName>
    </submittedName>
</protein>
<evidence type="ECO:0000313" key="2">
    <source>
        <dbReference type="EMBL" id="PMC79814.1"/>
    </source>
</evidence>
<dbReference type="Pfam" id="PF13302">
    <property type="entry name" value="Acetyltransf_3"/>
    <property type="match status" value="1"/>
</dbReference>
<sequence>MFQTPIDDKISIKILEERDAEGLYKLIDHSRDYLGEYLPWVKFMKATEDELPFIKEKLQQFVHNDGFQCGIWYEGQLAGVLGLHYINHLNKSTSLGYYLGEEFQGLGIMTKSVAFLLDYLFNDLALNRVEIRAAVTNHKSQAIPKRLGFIEEGILRQDEQLDSGPSNSVVFSLLRDEYLAQKEPSIKS</sequence>
<dbReference type="GO" id="GO:0005737">
    <property type="term" value="C:cytoplasm"/>
    <property type="evidence" value="ECO:0007669"/>
    <property type="project" value="TreeGrafter"/>
</dbReference>
<feature type="domain" description="N-acetyltransferase" evidence="1">
    <location>
        <begin position="10"/>
        <end position="176"/>
    </location>
</feature>
<comment type="caution">
    <text evidence="2">The sequence shown here is derived from an EMBL/GenBank/DDBJ whole genome shotgun (WGS) entry which is preliminary data.</text>
</comment>
<dbReference type="AlphaFoldDB" id="A0A2N6UE41"/>
<dbReference type="InterPro" id="IPR000182">
    <property type="entry name" value="GNAT_dom"/>
</dbReference>
<accession>A0A2N6UE41</accession>
<evidence type="ECO:0000313" key="3">
    <source>
        <dbReference type="Proteomes" id="UP000235701"/>
    </source>
</evidence>
<keyword evidence="3" id="KW-1185">Reference proteome</keyword>
<dbReference type="GO" id="GO:0008999">
    <property type="term" value="F:protein-N-terminal-alanine acetyltransferase activity"/>
    <property type="evidence" value="ECO:0007669"/>
    <property type="project" value="TreeGrafter"/>
</dbReference>
<dbReference type="Proteomes" id="UP000235701">
    <property type="component" value="Unassembled WGS sequence"/>
</dbReference>
<dbReference type="PROSITE" id="PS51186">
    <property type="entry name" value="GNAT"/>
    <property type="match status" value="1"/>
</dbReference>
<name>A0A2N6UE41_9LACT</name>
<dbReference type="GO" id="GO:1990189">
    <property type="term" value="F:protein N-terminal-serine acetyltransferase activity"/>
    <property type="evidence" value="ECO:0007669"/>
    <property type="project" value="TreeGrafter"/>
</dbReference>
<dbReference type="RefSeq" id="WP_102199162.1">
    <property type="nucleotide sequence ID" value="NZ_PNHQ01000009.1"/>
</dbReference>
<dbReference type="PANTHER" id="PTHR43441:SF12">
    <property type="entry name" value="RIBOSOMAL N-ACETYLTRANSFERASE YDAF-RELATED"/>
    <property type="match status" value="1"/>
</dbReference>
<proteinExistence type="predicted"/>
<gene>
    <name evidence="2" type="ORF">CJ191_04990</name>
</gene>
<dbReference type="SUPFAM" id="SSF55729">
    <property type="entry name" value="Acyl-CoA N-acyltransferases (Nat)"/>
    <property type="match status" value="1"/>
</dbReference>
<reference evidence="2 3" key="1">
    <citation type="submission" date="2017-09" db="EMBL/GenBank/DDBJ databases">
        <title>Bacterial strain isolated from the female urinary microbiota.</title>
        <authorList>
            <person name="Thomas-White K."/>
            <person name="Kumar N."/>
            <person name="Forster S."/>
            <person name="Putonti C."/>
            <person name="Lawley T."/>
            <person name="Wolfe A.J."/>
        </authorList>
    </citation>
    <scope>NUCLEOTIDE SEQUENCE [LARGE SCALE GENOMIC DNA]</scope>
    <source>
        <strain evidence="2 3">UMB0240</strain>
    </source>
</reference>